<protein>
    <submittedName>
        <fullName evidence="1">Uncharacterized protein</fullName>
    </submittedName>
</protein>
<proteinExistence type="predicted"/>
<dbReference type="EMBL" id="JN885995">
    <property type="protein sequence ID" value="AEX62386.1"/>
    <property type="molecule type" value="Genomic_DNA"/>
</dbReference>
<reference evidence="1" key="1">
    <citation type="submission" date="2011-10" db="EMBL/GenBank/DDBJ databases">
        <title>Provirophages and transpovirons: unique mobilome of giant viruses.</title>
        <authorList>
            <person name="Desnues C."/>
            <person name="LaScola B."/>
            <person name="Yutin N."/>
            <person name="Fournous G."/>
            <person name="Koonin E."/>
            <person name="Raoult D."/>
        </authorList>
    </citation>
    <scope>NUCLEOTIDE SEQUENCE</scope>
    <source>
        <strain evidence="1">Mv13-mv</strain>
    </source>
</reference>
<sequence length="105" mass="12556">MGNYFRKYMGLIDPDNENNMEDVLCNCGKNATYRCGLEVNNDEIEQIYSSHPYLKQYFKGGTFNSYNFVSCDDCILPEYYLVFTYYPNGWKENIKFHERYEFAQL</sequence>
<name>H2EDB3_9VIRU</name>
<gene>
    <name evidence="1" type="ORF">mv_L181</name>
</gene>
<evidence type="ECO:0000313" key="1">
    <source>
        <dbReference type="EMBL" id="AEX62386.1"/>
    </source>
</evidence>
<organism evidence="1">
    <name type="scientific">Moumouvirus sp. 'Monve'</name>
    <dbReference type="NCBI Taxonomy" id="1128131"/>
    <lineage>
        <taxon>Viruses</taxon>
        <taxon>Varidnaviria</taxon>
        <taxon>Bamfordvirae</taxon>
        <taxon>Nucleocytoviricota</taxon>
        <taxon>Megaviricetes</taxon>
        <taxon>Imitervirales</taxon>
        <taxon>Mimiviridae</taxon>
        <taxon>Megamimivirinae</taxon>
        <taxon>Moumouvirus</taxon>
    </lineage>
</organism>
<accession>H2EDB3</accession>